<comment type="caution">
    <text evidence="3">The sequence shown here is derived from an EMBL/GenBank/DDBJ whole genome shotgun (WGS) entry which is preliminary data.</text>
</comment>
<keyword evidence="4" id="KW-1185">Reference proteome</keyword>
<name>A0ABP6LG57_9ACTN</name>
<dbReference type="PANTHER" id="PTHR41700">
    <property type="entry name" value="GCN5-RELATED N-ACETYLTRANSFERASE"/>
    <property type="match status" value="1"/>
</dbReference>
<evidence type="ECO:0000256" key="1">
    <source>
        <dbReference type="SAM" id="MobiDB-lite"/>
    </source>
</evidence>
<feature type="domain" description="N-acetyltransferase" evidence="2">
    <location>
        <begin position="38"/>
        <end position="181"/>
    </location>
</feature>
<accession>A0ABP6LG57</accession>
<protein>
    <recommendedName>
        <fullName evidence="2">N-acetyltransferase domain-containing protein</fullName>
    </recommendedName>
</protein>
<feature type="compositionally biased region" description="Gly residues" evidence="1">
    <location>
        <begin position="16"/>
        <end position="25"/>
    </location>
</feature>
<evidence type="ECO:0000313" key="3">
    <source>
        <dbReference type="EMBL" id="GAA3040914.1"/>
    </source>
</evidence>
<dbReference type="InterPro" id="IPR000182">
    <property type="entry name" value="GNAT_dom"/>
</dbReference>
<dbReference type="InterPro" id="IPR038764">
    <property type="entry name" value="GNAT_N_AcTrfase_prd"/>
</dbReference>
<sequence length="308" mass="32105">MNATPGTPGTSDIPGGSEGSGGTGSPGLPVPSGGPGDLTLRELHSIEEFEDAFRLFDAIWRPDPGAAPVSVEMMRALSHAGNYVAGAYAGDRLAGASVGFLAAPAGQVLHSHVTGAATGRGIGLALKLHQRAWALERGLDRITWTYDPLVRRNAHFNLVKLGALPEEYLPSFYGVMDDAINAGDESDRVLAVWRLTEPHVLAAAGGRPHLPRVPADAVVGLGERDGRPVAGRTDAATVLVTVPGDVEALRRSDPGAAASWRHAVRDVLGGLLAGGAWVTGFHDRSCYVLSCRPDGDGTEGRRGAGRRP</sequence>
<gene>
    <name evidence="3" type="ORF">GCM10017559_81950</name>
</gene>
<dbReference type="Proteomes" id="UP001499930">
    <property type="component" value="Unassembled WGS sequence"/>
</dbReference>
<proteinExistence type="predicted"/>
<dbReference type="SUPFAM" id="SSF55729">
    <property type="entry name" value="Acyl-CoA N-acyltransferases (Nat)"/>
    <property type="match status" value="1"/>
</dbReference>
<dbReference type="RefSeq" id="WP_344907649.1">
    <property type="nucleotide sequence ID" value="NZ_BAAAWD010000031.1"/>
</dbReference>
<evidence type="ECO:0000313" key="4">
    <source>
        <dbReference type="Proteomes" id="UP001499930"/>
    </source>
</evidence>
<dbReference type="InterPro" id="IPR016181">
    <property type="entry name" value="Acyl_CoA_acyltransferase"/>
</dbReference>
<dbReference type="PROSITE" id="PS51186">
    <property type="entry name" value="GNAT"/>
    <property type="match status" value="1"/>
</dbReference>
<dbReference type="EMBL" id="BAAAWD010000031">
    <property type="protein sequence ID" value="GAA3040914.1"/>
    <property type="molecule type" value="Genomic_DNA"/>
</dbReference>
<feature type="region of interest" description="Disordered" evidence="1">
    <location>
        <begin position="1"/>
        <end position="37"/>
    </location>
</feature>
<reference evidence="4" key="1">
    <citation type="journal article" date="2019" name="Int. J. Syst. Evol. Microbiol.">
        <title>The Global Catalogue of Microorganisms (GCM) 10K type strain sequencing project: providing services to taxonomists for standard genome sequencing and annotation.</title>
        <authorList>
            <consortium name="The Broad Institute Genomics Platform"/>
            <consortium name="The Broad Institute Genome Sequencing Center for Infectious Disease"/>
            <person name="Wu L."/>
            <person name="Ma J."/>
        </authorList>
    </citation>
    <scope>NUCLEOTIDE SEQUENCE [LARGE SCALE GENOMIC DNA]</scope>
    <source>
        <strain evidence="4">JCM 3106</strain>
    </source>
</reference>
<organism evidence="3 4">
    <name type="scientific">Streptosporangium longisporum</name>
    <dbReference type="NCBI Taxonomy" id="46187"/>
    <lineage>
        <taxon>Bacteria</taxon>
        <taxon>Bacillati</taxon>
        <taxon>Actinomycetota</taxon>
        <taxon>Actinomycetes</taxon>
        <taxon>Streptosporangiales</taxon>
        <taxon>Streptosporangiaceae</taxon>
        <taxon>Streptosporangium</taxon>
    </lineage>
</organism>
<dbReference type="Gene3D" id="3.40.630.30">
    <property type="match status" value="1"/>
</dbReference>
<evidence type="ECO:0000259" key="2">
    <source>
        <dbReference type="PROSITE" id="PS51186"/>
    </source>
</evidence>
<dbReference type="PANTHER" id="PTHR41700:SF1">
    <property type="entry name" value="N-ACETYLTRANSFERASE DOMAIN-CONTAINING PROTEIN"/>
    <property type="match status" value="1"/>
</dbReference>
<feature type="compositionally biased region" description="Polar residues" evidence="1">
    <location>
        <begin position="1"/>
        <end position="10"/>
    </location>
</feature>